<evidence type="ECO:0000313" key="7">
    <source>
        <dbReference type="EMBL" id="MFC6198201.1"/>
    </source>
</evidence>
<dbReference type="EMBL" id="JBHSSW010000009">
    <property type="protein sequence ID" value="MFC6198201.1"/>
    <property type="molecule type" value="Genomic_DNA"/>
</dbReference>
<feature type="transmembrane region" description="Helical" evidence="6">
    <location>
        <begin position="449"/>
        <end position="476"/>
    </location>
</feature>
<dbReference type="Proteomes" id="UP001596303">
    <property type="component" value="Unassembled WGS sequence"/>
</dbReference>
<feature type="transmembrane region" description="Helical" evidence="6">
    <location>
        <begin position="41"/>
        <end position="62"/>
    </location>
</feature>
<feature type="transmembrane region" description="Helical" evidence="6">
    <location>
        <begin position="12"/>
        <end position="29"/>
    </location>
</feature>
<evidence type="ECO:0000256" key="6">
    <source>
        <dbReference type="SAM" id="Phobius"/>
    </source>
</evidence>
<evidence type="ECO:0000256" key="2">
    <source>
        <dbReference type="ARBA" id="ARBA00022475"/>
    </source>
</evidence>
<dbReference type="Pfam" id="PF13440">
    <property type="entry name" value="Polysacc_synt_3"/>
    <property type="match status" value="1"/>
</dbReference>
<organism evidence="7 8">
    <name type="scientific">Ponticaulis profundi</name>
    <dbReference type="NCBI Taxonomy" id="2665222"/>
    <lineage>
        <taxon>Bacteria</taxon>
        <taxon>Pseudomonadati</taxon>
        <taxon>Pseudomonadota</taxon>
        <taxon>Alphaproteobacteria</taxon>
        <taxon>Hyphomonadales</taxon>
        <taxon>Hyphomonadaceae</taxon>
        <taxon>Ponticaulis</taxon>
    </lineage>
</organism>
<keyword evidence="2" id="KW-1003">Cell membrane</keyword>
<evidence type="ECO:0000256" key="4">
    <source>
        <dbReference type="ARBA" id="ARBA00022989"/>
    </source>
</evidence>
<feature type="transmembrane region" description="Helical" evidence="6">
    <location>
        <begin position="83"/>
        <end position="108"/>
    </location>
</feature>
<keyword evidence="3 6" id="KW-0812">Transmembrane</keyword>
<keyword evidence="8" id="KW-1185">Reference proteome</keyword>
<feature type="transmembrane region" description="Helical" evidence="6">
    <location>
        <begin position="209"/>
        <end position="226"/>
    </location>
</feature>
<sequence length="488" mass="51634">MPNLIRHLLGYMPVNIVLGLSSFGGVFLFTRLMGADDYGRYALAFSAMHVIHTLTLTWTEAAGYRFYAEAQAKGHLPDHFKTCLALALISLVPAFLVLGATLLLLQGMPELRDAIVWILILLPVSVIVNIALQSHKAGLRVARFSAIEIGRTLGGFLIGAGLAWIGGFGAAAPLIGIAVSFSIAAATEGYWLWRQSTGGHVDWHGAKKYLAYGIPISAALVLDLILSASDRFLIAYFIDEAAVGAYAAGYGVADKTVLMICAWAAMAGAPLVMEAYEMRGKQAAETEARGMAQAIMLLAIPAAVGIAVVAKPLSDVMIGEELRDQAREIIPWIAVAGLFNGLLIHYFSEAFQLAHKTAERAFIMLIPSLLNIGLNIVLLPVMGLMGAVYATVFCYVLAVALLAGFGRRHLAMPVPMLDLAKILGACLAMAGAVQLIPGFGGLIELMCKAAIGALTYGLCVVSLNAAGARGTAISVAGKVKSRLRPRAT</sequence>
<evidence type="ECO:0000256" key="3">
    <source>
        <dbReference type="ARBA" id="ARBA00022692"/>
    </source>
</evidence>
<feature type="transmembrane region" description="Helical" evidence="6">
    <location>
        <begin position="387"/>
        <end position="407"/>
    </location>
</feature>
<dbReference type="PANTHER" id="PTHR30250">
    <property type="entry name" value="PST FAMILY PREDICTED COLANIC ACID TRANSPORTER"/>
    <property type="match status" value="1"/>
</dbReference>
<dbReference type="InterPro" id="IPR050833">
    <property type="entry name" value="Poly_Biosynth_Transport"/>
</dbReference>
<comment type="caution">
    <text evidence="7">The sequence shown here is derived from an EMBL/GenBank/DDBJ whole genome shotgun (WGS) entry which is preliminary data.</text>
</comment>
<proteinExistence type="predicted"/>
<feature type="transmembrane region" description="Helical" evidence="6">
    <location>
        <begin position="153"/>
        <end position="186"/>
    </location>
</feature>
<reference evidence="8" key="1">
    <citation type="journal article" date="2019" name="Int. J. Syst. Evol. Microbiol.">
        <title>The Global Catalogue of Microorganisms (GCM) 10K type strain sequencing project: providing services to taxonomists for standard genome sequencing and annotation.</title>
        <authorList>
            <consortium name="The Broad Institute Genomics Platform"/>
            <consortium name="The Broad Institute Genome Sequencing Center for Infectious Disease"/>
            <person name="Wu L."/>
            <person name="Ma J."/>
        </authorList>
    </citation>
    <scope>NUCLEOTIDE SEQUENCE [LARGE SCALE GENOMIC DNA]</scope>
    <source>
        <strain evidence="8">CGMCC-1.15741</strain>
    </source>
</reference>
<feature type="transmembrane region" description="Helical" evidence="6">
    <location>
        <begin position="257"/>
        <end position="276"/>
    </location>
</feature>
<feature type="transmembrane region" description="Helical" evidence="6">
    <location>
        <begin position="419"/>
        <end position="443"/>
    </location>
</feature>
<gene>
    <name evidence="7" type="ORF">ACFQDM_08930</name>
</gene>
<name>A0ABW1SA96_9PROT</name>
<keyword evidence="5 6" id="KW-0472">Membrane</keyword>
<evidence type="ECO:0000256" key="1">
    <source>
        <dbReference type="ARBA" id="ARBA00004651"/>
    </source>
</evidence>
<feature type="transmembrane region" description="Helical" evidence="6">
    <location>
        <begin position="114"/>
        <end position="132"/>
    </location>
</feature>
<evidence type="ECO:0000313" key="8">
    <source>
        <dbReference type="Proteomes" id="UP001596303"/>
    </source>
</evidence>
<feature type="transmembrane region" description="Helical" evidence="6">
    <location>
        <begin position="233"/>
        <end position="251"/>
    </location>
</feature>
<feature type="transmembrane region" description="Helical" evidence="6">
    <location>
        <begin position="288"/>
        <end position="309"/>
    </location>
</feature>
<dbReference type="PANTHER" id="PTHR30250:SF11">
    <property type="entry name" value="O-ANTIGEN TRANSPORTER-RELATED"/>
    <property type="match status" value="1"/>
</dbReference>
<comment type="subcellular location">
    <subcellularLocation>
        <location evidence="1">Cell membrane</location>
        <topology evidence="1">Multi-pass membrane protein</topology>
    </subcellularLocation>
</comment>
<feature type="transmembrane region" description="Helical" evidence="6">
    <location>
        <begin position="329"/>
        <end position="348"/>
    </location>
</feature>
<protein>
    <submittedName>
        <fullName evidence="7">Lipopolysaccharide biosynthesis protein</fullName>
    </submittedName>
</protein>
<keyword evidence="4 6" id="KW-1133">Transmembrane helix</keyword>
<dbReference type="RefSeq" id="WP_377378241.1">
    <property type="nucleotide sequence ID" value="NZ_JBHSSW010000009.1"/>
</dbReference>
<feature type="transmembrane region" description="Helical" evidence="6">
    <location>
        <begin position="360"/>
        <end position="381"/>
    </location>
</feature>
<accession>A0ABW1SA96</accession>
<evidence type="ECO:0000256" key="5">
    <source>
        <dbReference type="ARBA" id="ARBA00023136"/>
    </source>
</evidence>